<name>A0A0C9U0I9_SPHS4</name>
<organism evidence="1 2">
    <name type="scientific">Sphaerobolus stellatus (strain SS14)</name>
    <dbReference type="NCBI Taxonomy" id="990650"/>
    <lineage>
        <taxon>Eukaryota</taxon>
        <taxon>Fungi</taxon>
        <taxon>Dikarya</taxon>
        <taxon>Basidiomycota</taxon>
        <taxon>Agaricomycotina</taxon>
        <taxon>Agaricomycetes</taxon>
        <taxon>Phallomycetidae</taxon>
        <taxon>Geastrales</taxon>
        <taxon>Sphaerobolaceae</taxon>
        <taxon>Sphaerobolus</taxon>
    </lineage>
</organism>
<gene>
    <name evidence="1" type="ORF">M422DRAFT_271295</name>
</gene>
<sequence>MSEMGGCMQLREWVEDSTEFIYNAMEKLDAVACFPDVEGSINSKVLNPLLAGIDTPLEAAVFSILLCRFML</sequence>
<evidence type="ECO:0000313" key="2">
    <source>
        <dbReference type="Proteomes" id="UP000054279"/>
    </source>
</evidence>
<accession>A0A0C9U0I9</accession>
<protein>
    <submittedName>
        <fullName evidence="1">Unplaced genomic scaffold SPHSTscaffold_258, whole genome shotgun sequence</fullName>
    </submittedName>
</protein>
<reference evidence="1 2" key="1">
    <citation type="submission" date="2014-06" db="EMBL/GenBank/DDBJ databases">
        <title>Evolutionary Origins and Diversification of the Mycorrhizal Mutualists.</title>
        <authorList>
            <consortium name="DOE Joint Genome Institute"/>
            <consortium name="Mycorrhizal Genomics Consortium"/>
            <person name="Kohler A."/>
            <person name="Kuo A."/>
            <person name="Nagy L.G."/>
            <person name="Floudas D."/>
            <person name="Copeland A."/>
            <person name="Barry K.W."/>
            <person name="Cichocki N."/>
            <person name="Veneault-Fourrey C."/>
            <person name="LaButti K."/>
            <person name="Lindquist E.A."/>
            <person name="Lipzen A."/>
            <person name="Lundell T."/>
            <person name="Morin E."/>
            <person name="Murat C."/>
            <person name="Riley R."/>
            <person name="Ohm R."/>
            <person name="Sun H."/>
            <person name="Tunlid A."/>
            <person name="Henrissat B."/>
            <person name="Grigoriev I.V."/>
            <person name="Hibbett D.S."/>
            <person name="Martin F."/>
        </authorList>
    </citation>
    <scope>NUCLEOTIDE SEQUENCE [LARGE SCALE GENOMIC DNA]</scope>
    <source>
        <strain evidence="1 2">SS14</strain>
    </source>
</reference>
<proteinExistence type="predicted"/>
<evidence type="ECO:0000313" key="1">
    <source>
        <dbReference type="EMBL" id="KIJ27499.1"/>
    </source>
</evidence>
<keyword evidence="2" id="KW-1185">Reference proteome</keyword>
<dbReference type="Proteomes" id="UP000054279">
    <property type="component" value="Unassembled WGS sequence"/>
</dbReference>
<dbReference type="EMBL" id="KN837333">
    <property type="protein sequence ID" value="KIJ27499.1"/>
    <property type="molecule type" value="Genomic_DNA"/>
</dbReference>
<dbReference type="HOGENOM" id="CLU_2741678_0_0_1"/>
<dbReference type="AlphaFoldDB" id="A0A0C9U0I9"/>